<dbReference type="EMBL" id="BARS01018051">
    <property type="protein sequence ID" value="GAF90194.1"/>
    <property type="molecule type" value="Genomic_DNA"/>
</dbReference>
<reference evidence="1" key="1">
    <citation type="journal article" date="2014" name="Front. Microbiol.">
        <title>High frequency of phylogenetically diverse reductive dehalogenase-homologous genes in deep subseafloor sedimentary metagenomes.</title>
        <authorList>
            <person name="Kawai M."/>
            <person name="Futagami T."/>
            <person name="Toyoda A."/>
            <person name="Takaki Y."/>
            <person name="Nishi S."/>
            <person name="Hori S."/>
            <person name="Arai W."/>
            <person name="Tsubouchi T."/>
            <person name="Morono Y."/>
            <person name="Uchiyama I."/>
            <person name="Ito T."/>
            <person name="Fujiyama A."/>
            <person name="Inagaki F."/>
            <person name="Takami H."/>
        </authorList>
    </citation>
    <scope>NUCLEOTIDE SEQUENCE</scope>
    <source>
        <strain evidence="1">Expedition CK06-06</strain>
    </source>
</reference>
<organism evidence="1">
    <name type="scientific">marine sediment metagenome</name>
    <dbReference type="NCBI Taxonomy" id="412755"/>
    <lineage>
        <taxon>unclassified sequences</taxon>
        <taxon>metagenomes</taxon>
        <taxon>ecological metagenomes</taxon>
    </lineage>
</organism>
<sequence>RPEFALSLRMDQFFAYYRNHPGRWPVIRFSGYNYLELGSVSIDVSDDEFLGFLESLAGFANYVPEFKDNYR</sequence>
<accession>X0TAF4</accession>
<comment type="caution">
    <text evidence="1">The sequence shown here is derived from an EMBL/GenBank/DDBJ whole genome shotgun (WGS) entry which is preliminary data.</text>
</comment>
<protein>
    <submittedName>
        <fullName evidence="1">Uncharacterized protein</fullName>
    </submittedName>
</protein>
<gene>
    <name evidence="1" type="ORF">S01H1_29443</name>
</gene>
<evidence type="ECO:0000313" key="1">
    <source>
        <dbReference type="EMBL" id="GAF90194.1"/>
    </source>
</evidence>
<name>X0TAF4_9ZZZZ</name>
<feature type="non-terminal residue" evidence="1">
    <location>
        <position position="1"/>
    </location>
</feature>
<dbReference type="AlphaFoldDB" id="X0TAF4"/>
<proteinExistence type="predicted"/>